<evidence type="ECO:0000313" key="2">
    <source>
        <dbReference type="Proteomes" id="UP000230876"/>
    </source>
</evidence>
<protein>
    <submittedName>
        <fullName evidence="1">Putative restriction endonuclease</fullName>
    </submittedName>
</protein>
<accession>A0A142IE98</accession>
<keyword evidence="1" id="KW-0378">Hydrolase</keyword>
<organism evidence="1 2">
    <name type="scientific">Pseudomonas phage vB_PsyM_KIL2</name>
    <dbReference type="NCBI Taxonomy" id="1777066"/>
    <lineage>
        <taxon>Viruses</taxon>
        <taxon>Duplodnaviria</taxon>
        <taxon>Heunggongvirae</taxon>
        <taxon>Uroviricota</taxon>
        <taxon>Caudoviricetes</taxon>
        <taxon>Vandenendeviridae</taxon>
        <taxon>Gorskivirinae</taxon>
        <taxon>Flaumdravirus</taxon>
        <taxon>Flaumdravirus KIL4</taxon>
    </lineage>
</organism>
<keyword evidence="1" id="KW-0540">Nuclease</keyword>
<name>A0A142IE98_9CAUD</name>
<sequence>MYDSGFRNFDMTRLSKHPFYPMWNTMIQRCTNPRYKDFNNYGAIGITCCEEWLPPKESGFLNFLRDMVDPFLLSGEDYFDPYFKHSKSLDRRFGPAGYNPENCRWVSHEVQTLNRRFGRLGRLGRLGRTYPQGVKWTNKKR</sequence>
<evidence type="ECO:0000313" key="1">
    <source>
        <dbReference type="EMBL" id="AMR57553.1"/>
    </source>
</evidence>
<proteinExistence type="predicted"/>
<keyword evidence="1" id="KW-0255">Endonuclease</keyword>
<dbReference type="EMBL" id="KU130127">
    <property type="protein sequence ID" value="AMR57553.1"/>
    <property type="molecule type" value="Genomic_DNA"/>
</dbReference>
<gene>
    <name evidence="1" type="ORF">vB_PsyM_KIL2_0153</name>
</gene>
<dbReference type="Proteomes" id="UP000230876">
    <property type="component" value="Segment"/>
</dbReference>
<dbReference type="GO" id="GO:0004519">
    <property type="term" value="F:endonuclease activity"/>
    <property type="evidence" value="ECO:0007669"/>
    <property type="project" value="UniProtKB-KW"/>
</dbReference>
<reference evidence="1 2" key="1">
    <citation type="journal article" date="2016" name="Front. Microbiol.">
        <title>Characterization of Novel Bacteriophages for Biocontrol of Bacterial Blight in Leek Caused by Pseudomonas syringae pv. porri.</title>
        <authorList>
            <person name="Rombouts S."/>
            <person name="Lavigne R."/>
        </authorList>
    </citation>
    <scope>NUCLEOTIDE SEQUENCE [LARGE SCALE GENOMIC DNA]</scope>
</reference>